<gene>
    <name evidence="2" type="ORF">VSP0166_LOCUS1634</name>
</gene>
<protein>
    <submittedName>
        <fullName evidence="2">Uncharacterized protein</fullName>
    </submittedName>
</protein>
<organism evidence="2">
    <name type="scientific">Vannella robusta</name>
    <dbReference type="NCBI Taxonomy" id="1487602"/>
    <lineage>
        <taxon>Eukaryota</taxon>
        <taxon>Amoebozoa</taxon>
        <taxon>Discosea</taxon>
        <taxon>Flabellinia</taxon>
        <taxon>Vannellidae</taxon>
        <taxon>Vannella</taxon>
    </lineage>
</organism>
<reference evidence="2" key="1">
    <citation type="submission" date="2021-01" db="EMBL/GenBank/DDBJ databases">
        <authorList>
            <person name="Corre E."/>
            <person name="Pelletier E."/>
            <person name="Niang G."/>
            <person name="Scheremetjew M."/>
            <person name="Finn R."/>
            <person name="Kale V."/>
            <person name="Holt S."/>
            <person name="Cochrane G."/>
            <person name="Meng A."/>
            <person name="Brown T."/>
            <person name="Cohen L."/>
        </authorList>
    </citation>
    <scope>NUCLEOTIDE SEQUENCE</scope>
    <source>
        <strain evidence="2">DIVA3 518/3/11/1/6</strain>
    </source>
</reference>
<dbReference type="EMBL" id="HBKP01002255">
    <property type="protein sequence ID" value="CAE2202077.1"/>
    <property type="molecule type" value="Transcribed_RNA"/>
</dbReference>
<accession>A0A7S4M5I8</accession>
<dbReference type="AlphaFoldDB" id="A0A7S4M5I8"/>
<sequence length="160" mass="17856">MSNAERPTKLLDEYRDRKGFRSLPRLEKLAAESSCEDHYVGVYVWDENIDSWQSFFERITLGADGTAIYQFCYIYSRDSHQDGTSIGAWTVSGDTLKLSLVGAASSSGYTMHSEEIYNVLKVQTHTISRSEDGFYLLSGSKSNSLKKTTPTASKAKSALK</sequence>
<proteinExistence type="predicted"/>
<evidence type="ECO:0000256" key="1">
    <source>
        <dbReference type="SAM" id="MobiDB-lite"/>
    </source>
</evidence>
<feature type="region of interest" description="Disordered" evidence="1">
    <location>
        <begin position="140"/>
        <end position="160"/>
    </location>
</feature>
<evidence type="ECO:0000313" key="2">
    <source>
        <dbReference type="EMBL" id="CAE2202077.1"/>
    </source>
</evidence>
<name>A0A7S4M5I8_9EUKA</name>